<feature type="region of interest" description="Disordered" evidence="2">
    <location>
        <begin position="420"/>
        <end position="440"/>
    </location>
</feature>
<keyword evidence="3" id="KW-0812">Transmembrane</keyword>
<keyword evidence="5" id="KW-0560">Oxidoreductase</keyword>
<dbReference type="PANTHER" id="PTHR35038:SF8">
    <property type="entry name" value="C-TYPE POLYHEME CYTOCHROME OMCC"/>
    <property type="match status" value="1"/>
</dbReference>
<organism evidence="5">
    <name type="scientific">hydrothermal vent metagenome</name>
    <dbReference type="NCBI Taxonomy" id="652676"/>
    <lineage>
        <taxon>unclassified sequences</taxon>
        <taxon>metagenomes</taxon>
        <taxon>ecological metagenomes</taxon>
    </lineage>
</organism>
<dbReference type="GO" id="GO:0004783">
    <property type="term" value="F:sulfite reductase (NADPH) activity"/>
    <property type="evidence" value="ECO:0007669"/>
    <property type="project" value="UniProtKB-EC"/>
</dbReference>
<feature type="domain" description="Outer membrane cytochrome MtrC/MtrF-like" evidence="4">
    <location>
        <begin position="99"/>
        <end position="246"/>
    </location>
</feature>
<keyword evidence="3" id="KW-0472">Membrane</keyword>
<feature type="transmembrane region" description="Helical" evidence="3">
    <location>
        <begin position="31"/>
        <end position="51"/>
    </location>
</feature>
<evidence type="ECO:0000259" key="4">
    <source>
        <dbReference type="Pfam" id="PF22113"/>
    </source>
</evidence>
<keyword evidence="3" id="KW-1133">Transmembrane helix</keyword>
<evidence type="ECO:0000313" key="5">
    <source>
        <dbReference type="EMBL" id="VAX00533.1"/>
    </source>
</evidence>
<dbReference type="EMBL" id="UOFU01000203">
    <property type="protein sequence ID" value="VAX00533.1"/>
    <property type="molecule type" value="Genomic_DNA"/>
</dbReference>
<evidence type="ECO:0000256" key="2">
    <source>
        <dbReference type="SAM" id="MobiDB-lite"/>
    </source>
</evidence>
<dbReference type="PANTHER" id="PTHR35038">
    <property type="entry name" value="DISSIMILATORY SULFITE REDUCTASE SIRA"/>
    <property type="match status" value="1"/>
</dbReference>
<dbReference type="InterPro" id="IPR036280">
    <property type="entry name" value="Multihaem_cyt_sf"/>
</dbReference>
<dbReference type="AlphaFoldDB" id="A0A3B1AKG3"/>
<evidence type="ECO:0000256" key="1">
    <source>
        <dbReference type="ARBA" id="ARBA00022729"/>
    </source>
</evidence>
<dbReference type="SUPFAM" id="SSF48695">
    <property type="entry name" value="Multiheme cytochromes"/>
    <property type="match status" value="1"/>
</dbReference>
<feature type="compositionally biased region" description="Basic residues" evidence="2">
    <location>
        <begin position="420"/>
        <end position="429"/>
    </location>
</feature>
<dbReference type="EC" id="1.8.1.2" evidence="5"/>
<dbReference type="InterPro" id="IPR051829">
    <property type="entry name" value="Multiheme_Cytochr_ET"/>
</dbReference>
<feature type="non-terminal residue" evidence="5">
    <location>
        <position position="1"/>
    </location>
</feature>
<keyword evidence="1" id="KW-0732">Signal</keyword>
<feature type="transmembrane region" description="Helical" evidence="3">
    <location>
        <begin position="375"/>
        <end position="396"/>
    </location>
</feature>
<sequence length="440" mass="48880">GVDYHPLPQWTALHRQEKPVPAWRRINWQRLTLALIVSVAALFVVVTQVMADERHGDVDGCLSCHALPGLQYVDKQGVLRVASIDASHYLSSLHGSVPCKDCHRKIRDYPHRAENGEVDCAASCHVEEPSGGKPYTHKAVTEEFKKSVHGKGWSKGFTAANRQREASDEALPSCRKCHPNELYIGAKDLPRFREDFNHLETECGGCHQGKVWMSQFGGHILRRFLGSRWDKRDHNRLCNDCHADHQRMAEVEIENPETGKKEKASARFVLASDSYSMTLHGRLLRSGVEAGASCIDCHAPKGFRHGVRRDDDPLAATHADQLAETCASEGCHGFARHPLNAGFVNTDLHDIDMIVATSHVAPLDASRLSSNWSKAIMVMLPIVLVLGGGSLLWLLFGNKRQSVIFAVLGGDSFQKRVIGRKPKKRRRWPRGQAGKEGGRA</sequence>
<gene>
    <name evidence="5" type="ORF">MNBD_GAMMA20-1491</name>
</gene>
<reference evidence="5" key="1">
    <citation type="submission" date="2018-06" db="EMBL/GenBank/DDBJ databases">
        <authorList>
            <person name="Zhirakovskaya E."/>
        </authorList>
    </citation>
    <scope>NUCLEOTIDE SEQUENCE</scope>
</reference>
<evidence type="ECO:0000256" key="3">
    <source>
        <dbReference type="SAM" id="Phobius"/>
    </source>
</evidence>
<accession>A0A3B1AKG3</accession>
<proteinExistence type="predicted"/>
<dbReference type="Pfam" id="PF22113">
    <property type="entry name" value="Mtrc-MtrF_II-IV_dom"/>
    <property type="match status" value="1"/>
</dbReference>
<name>A0A3B1AKG3_9ZZZZ</name>
<dbReference type="InterPro" id="IPR054337">
    <property type="entry name" value="Mtrc-MtrF-like_dom_II/IV"/>
</dbReference>
<protein>
    <submittedName>
        <fullName evidence="5">Sulfite reductase [NADPH] flavoprotein alpha-component</fullName>
        <ecNumber evidence="5">1.8.1.2</ecNumber>
    </submittedName>
</protein>